<gene>
    <name evidence="1" type="ORF">H3146_05985</name>
</gene>
<dbReference type="EMBL" id="JABJWZ010000031">
    <property type="protein sequence ID" value="MBB1252917.1"/>
    <property type="molecule type" value="Genomic_DNA"/>
</dbReference>
<comment type="caution">
    <text evidence="1">The sequence shown here is derived from an EMBL/GenBank/DDBJ whole genome shotgun (WGS) entry which is preliminary data.</text>
</comment>
<name>A0A7W3WIC9_9ACTN</name>
<dbReference type="RefSeq" id="WP_181353709.1">
    <property type="nucleotide sequence ID" value="NZ_JABJWZ010000031.1"/>
</dbReference>
<accession>A0A7W3WIC9</accession>
<protein>
    <submittedName>
        <fullName evidence="1">Uncharacterized protein</fullName>
    </submittedName>
</protein>
<dbReference type="AlphaFoldDB" id="A0A7W3WIC9"/>
<evidence type="ECO:0000313" key="2">
    <source>
        <dbReference type="Proteomes" id="UP000525686"/>
    </source>
</evidence>
<reference evidence="2" key="1">
    <citation type="submission" date="2020-05" db="EMBL/GenBank/DDBJ databases">
        <title>Classification of alakaliphilic streptomycetes isolated from an alkaline soil next to Lonar Crater, India and a proposal for the recognition of Streptomyces alkaliterrae sp. nov.</title>
        <authorList>
            <person name="Golinska P."/>
        </authorList>
    </citation>
    <scope>NUCLEOTIDE SEQUENCE [LARGE SCALE GENOMIC DNA]</scope>
    <source>
        <strain evidence="2">OF3</strain>
    </source>
</reference>
<dbReference type="Proteomes" id="UP000525686">
    <property type="component" value="Unassembled WGS sequence"/>
</dbReference>
<sequence>MTGIVSREVASLSAEVVSRHAKPLAALTQSTLTTDLGGLAKQAKRAFESRRVAEFGVAATLLSRLSGLSMRDRAATLRRVDQYLSDAIATATF</sequence>
<proteinExistence type="predicted"/>
<evidence type="ECO:0000313" key="1">
    <source>
        <dbReference type="EMBL" id="MBB1252917.1"/>
    </source>
</evidence>
<organism evidence="1 2">
    <name type="scientific">Streptomyces alkaliterrae</name>
    <dbReference type="NCBI Taxonomy" id="2213162"/>
    <lineage>
        <taxon>Bacteria</taxon>
        <taxon>Bacillati</taxon>
        <taxon>Actinomycetota</taxon>
        <taxon>Actinomycetes</taxon>
        <taxon>Kitasatosporales</taxon>
        <taxon>Streptomycetaceae</taxon>
        <taxon>Streptomyces</taxon>
    </lineage>
</organism>